<dbReference type="AlphaFoldDB" id="A0A7R9Q5E8"/>
<feature type="non-terminal residue" evidence="1">
    <location>
        <position position="79"/>
    </location>
</feature>
<gene>
    <name evidence="1" type="ORF">OSB1V03_LOCUS13346</name>
</gene>
<dbReference type="OrthoDB" id="7700931at2759"/>
<evidence type="ECO:0000313" key="1">
    <source>
        <dbReference type="EMBL" id="CAD7632947.1"/>
    </source>
</evidence>
<accession>A0A7R9Q5E8</accession>
<organism evidence="1">
    <name type="scientific">Medioppia subpectinata</name>
    <dbReference type="NCBI Taxonomy" id="1979941"/>
    <lineage>
        <taxon>Eukaryota</taxon>
        <taxon>Metazoa</taxon>
        <taxon>Ecdysozoa</taxon>
        <taxon>Arthropoda</taxon>
        <taxon>Chelicerata</taxon>
        <taxon>Arachnida</taxon>
        <taxon>Acari</taxon>
        <taxon>Acariformes</taxon>
        <taxon>Sarcoptiformes</taxon>
        <taxon>Oribatida</taxon>
        <taxon>Brachypylina</taxon>
        <taxon>Oppioidea</taxon>
        <taxon>Oppiidae</taxon>
        <taxon>Medioppia</taxon>
    </lineage>
</organism>
<evidence type="ECO:0000313" key="2">
    <source>
        <dbReference type="Proteomes" id="UP000759131"/>
    </source>
</evidence>
<sequence length="79" mass="9016">TIFTSNTQKQILDRHLVVNQQISSTQLETQFDTIHTVKGILKVAKGQVQFVLLAFKKAGAIDPQFSCIHIFFKTIYDYT</sequence>
<name>A0A7R9Q5E8_9ACAR</name>
<dbReference type="Proteomes" id="UP000759131">
    <property type="component" value="Unassembled WGS sequence"/>
</dbReference>
<reference evidence="1" key="1">
    <citation type="submission" date="2020-11" db="EMBL/GenBank/DDBJ databases">
        <authorList>
            <person name="Tran Van P."/>
        </authorList>
    </citation>
    <scope>NUCLEOTIDE SEQUENCE</scope>
</reference>
<keyword evidence="2" id="KW-1185">Reference proteome</keyword>
<feature type="non-terminal residue" evidence="1">
    <location>
        <position position="1"/>
    </location>
</feature>
<proteinExistence type="predicted"/>
<dbReference type="EMBL" id="OC866415">
    <property type="protein sequence ID" value="CAD7632947.1"/>
    <property type="molecule type" value="Genomic_DNA"/>
</dbReference>
<dbReference type="EMBL" id="CAJPIZ010011840">
    <property type="protein sequence ID" value="CAG2113377.1"/>
    <property type="molecule type" value="Genomic_DNA"/>
</dbReference>
<protein>
    <submittedName>
        <fullName evidence="1">Uncharacterized protein</fullName>
    </submittedName>
</protein>